<protein>
    <submittedName>
        <fullName evidence="8">Ethylene-responsive transcription factor ERF086</fullName>
    </submittedName>
</protein>
<comment type="caution">
    <text evidence="8">The sequence shown here is derived from an EMBL/GenBank/DDBJ whole genome shotgun (WGS) entry which is preliminary data.</text>
</comment>
<evidence type="ECO:0000256" key="1">
    <source>
        <dbReference type="ARBA" id="ARBA00004123"/>
    </source>
</evidence>
<keyword evidence="5" id="KW-0539">Nucleus</keyword>
<dbReference type="GO" id="GO:0003700">
    <property type="term" value="F:DNA-binding transcription factor activity"/>
    <property type="evidence" value="ECO:0007669"/>
    <property type="project" value="InterPro"/>
</dbReference>
<dbReference type="InterPro" id="IPR001471">
    <property type="entry name" value="AP2/ERF_dom"/>
</dbReference>
<proteinExistence type="predicted"/>
<dbReference type="FunFam" id="3.30.730.10:FF:000001">
    <property type="entry name" value="Ethylene-responsive transcription factor 2"/>
    <property type="match status" value="1"/>
</dbReference>
<dbReference type="Proteomes" id="UP001418222">
    <property type="component" value="Unassembled WGS sequence"/>
</dbReference>
<feature type="compositionally biased region" description="Low complexity" evidence="6">
    <location>
        <begin position="1"/>
        <end position="17"/>
    </location>
</feature>
<comment type="subcellular location">
    <subcellularLocation>
        <location evidence="1">Nucleus</location>
    </subcellularLocation>
</comment>
<sequence length="260" mass="28523">MSSSTTNPPNNALNLPTQDDEEEINPHMMMNFSHTNQSLSSSSSTSSLEKRGRRRPAEPGRFLGVRKRPWGRYAAEIRDPTTKERHWLGTFNTAHEAALAYDRAALSMKGIQSRTNFVYPDQNSTFHTFLDPAALRPHSQTLAAMQMPTPLIPSLENQTVGSAARFTEPEDSFDRFEPGELFGFGGDSSRSGELSSILPENYLSCRNNNSPAVEHGGGFSMVKACGGGEDDLVEEMGGGIYSEEPLWDLGACVGRFGRSL</sequence>
<evidence type="ECO:0000256" key="3">
    <source>
        <dbReference type="ARBA" id="ARBA00023125"/>
    </source>
</evidence>
<dbReference type="InterPro" id="IPR036955">
    <property type="entry name" value="AP2/ERF_dom_sf"/>
</dbReference>
<dbReference type="PANTHER" id="PTHR31677:SF49">
    <property type="entry name" value="ETHYLENE-RESPONSIVE TRANSCRIPTION FACTOR ERF086"/>
    <property type="match status" value="1"/>
</dbReference>
<evidence type="ECO:0000256" key="5">
    <source>
        <dbReference type="ARBA" id="ARBA00023242"/>
    </source>
</evidence>
<dbReference type="InterPro" id="IPR016177">
    <property type="entry name" value="DNA-bd_dom_sf"/>
</dbReference>
<keyword evidence="3" id="KW-0238">DNA-binding</keyword>
<dbReference type="SMART" id="SM00380">
    <property type="entry name" value="AP2"/>
    <property type="match status" value="1"/>
</dbReference>
<dbReference type="PRINTS" id="PR00367">
    <property type="entry name" value="ETHRSPELEMNT"/>
</dbReference>
<evidence type="ECO:0000259" key="7">
    <source>
        <dbReference type="PROSITE" id="PS51032"/>
    </source>
</evidence>
<dbReference type="SUPFAM" id="SSF54171">
    <property type="entry name" value="DNA-binding domain"/>
    <property type="match status" value="1"/>
</dbReference>
<evidence type="ECO:0000256" key="4">
    <source>
        <dbReference type="ARBA" id="ARBA00023163"/>
    </source>
</evidence>
<evidence type="ECO:0000256" key="6">
    <source>
        <dbReference type="SAM" id="MobiDB-lite"/>
    </source>
</evidence>
<keyword evidence="9" id="KW-1185">Reference proteome</keyword>
<keyword evidence="4" id="KW-0804">Transcription</keyword>
<dbReference type="PROSITE" id="PS51032">
    <property type="entry name" value="AP2_ERF"/>
    <property type="match status" value="1"/>
</dbReference>
<evidence type="ECO:0000256" key="2">
    <source>
        <dbReference type="ARBA" id="ARBA00023015"/>
    </source>
</evidence>
<dbReference type="GO" id="GO:0003677">
    <property type="term" value="F:DNA binding"/>
    <property type="evidence" value="ECO:0007669"/>
    <property type="project" value="UniProtKB-KW"/>
</dbReference>
<dbReference type="Gene3D" id="3.30.730.10">
    <property type="entry name" value="AP2/ERF domain"/>
    <property type="match status" value="1"/>
</dbReference>
<feature type="region of interest" description="Disordered" evidence="6">
    <location>
        <begin position="1"/>
        <end position="63"/>
    </location>
</feature>
<dbReference type="PANTHER" id="PTHR31677">
    <property type="entry name" value="AP2 DOMAIN CLASS TRANSCRIPTION FACTOR"/>
    <property type="match status" value="1"/>
</dbReference>
<reference evidence="8 9" key="1">
    <citation type="journal article" date="2022" name="Nat. Plants">
        <title>Genomes of leafy and leafless Platanthera orchids illuminate the evolution of mycoheterotrophy.</title>
        <authorList>
            <person name="Li M.H."/>
            <person name="Liu K.W."/>
            <person name="Li Z."/>
            <person name="Lu H.C."/>
            <person name="Ye Q.L."/>
            <person name="Zhang D."/>
            <person name="Wang J.Y."/>
            <person name="Li Y.F."/>
            <person name="Zhong Z.M."/>
            <person name="Liu X."/>
            <person name="Yu X."/>
            <person name="Liu D.K."/>
            <person name="Tu X.D."/>
            <person name="Liu B."/>
            <person name="Hao Y."/>
            <person name="Liao X.Y."/>
            <person name="Jiang Y.T."/>
            <person name="Sun W.H."/>
            <person name="Chen J."/>
            <person name="Chen Y.Q."/>
            <person name="Ai Y."/>
            <person name="Zhai J.W."/>
            <person name="Wu S.S."/>
            <person name="Zhou Z."/>
            <person name="Hsiao Y.Y."/>
            <person name="Wu W.L."/>
            <person name="Chen Y.Y."/>
            <person name="Lin Y.F."/>
            <person name="Hsu J.L."/>
            <person name="Li C.Y."/>
            <person name="Wang Z.W."/>
            <person name="Zhao X."/>
            <person name="Zhong W.Y."/>
            <person name="Ma X.K."/>
            <person name="Ma L."/>
            <person name="Huang J."/>
            <person name="Chen G.Z."/>
            <person name="Huang M.Z."/>
            <person name="Huang L."/>
            <person name="Peng D.H."/>
            <person name="Luo Y.B."/>
            <person name="Zou S.Q."/>
            <person name="Chen S.P."/>
            <person name="Lan S."/>
            <person name="Tsai W.C."/>
            <person name="Van de Peer Y."/>
            <person name="Liu Z.J."/>
        </authorList>
    </citation>
    <scope>NUCLEOTIDE SEQUENCE [LARGE SCALE GENOMIC DNA]</scope>
    <source>
        <strain evidence="8">Lor287</strain>
    </source>
</reference>
<gene>
    <name evidence="8" type="primary">ERF086</name>
    <name evidence="8" type="ORF">KSP39_PZI007446</name>
</gene>
<dbReference type="EMBL" id="JBBWWQ010000005">
    <property type="protein sequence ID" value="KAK8946958.1"/>
    <property type="molecule type" value="Genomic_DNA"/>
</dbReference>
<name>A0AAP0BQI2_9ASPA</name>
<accession>A0AAP0BQI2</accession>
<dbReference type="GO" id="GO:0005634">
    <property type="term" value="C:nucleus"/>
    <property type="evidence" value="ECO:0007669"/>
    <property type="project" value="UniProtKB-SubCell"/>
</dbReference>
<evidence type="ECO:0000313" key="9">
    <source>
        <dbReference type="Proteomes" id="UP001418222"/>
    </source>
</evidence>
<organism evidence="8 9">
    <name type="scientific">Platanthera zijinensis</name>
    <dbReference type="NCBI Taxonomy" id="2320716"/>
    <lineage>
        <taxon>Eukaryota</taxon>
        <taxon>Viridiplantae</taxon>
        <taxon>Streptophyta</taxon>
        <taxon>Embryophyta</taxon>
        <taxon>Tracheophyta</taxon>
        <taxon>Spermatophyta</taxon>
        <taxon>Magnoliopsida</taxon>
        <taxon>Liliopsida</taxon>
        <taxon>Asparagales</taxon>
        <taxon>Orchidaceae</taxon>
        <taxon>Orchidoideae</taxon>
        <taxon>Orchideae</taxon>
        <taxon>Orchidinae</taxon>
        <taxon>Platanthera</taxon>
    </lineage>
</organism>
<dbReference type="Pfam" id="PF00847">
    <property type="entry name" value="AP2"/>
    <property type="match status" value="1"/>
</dbReference>
<dbReference type="CDD" id="cd00018">
    <property type="entry name" value="AP2"/>
    <property type="match status" value="1"/>
</dbReference>
<feature type="compositionally biased region" description="Low complexity" evidence="6">
    <location>
        <begin position="38"/>
        <end position="47"/>
    </location>
</feature>
<evidence type="ECO:0000313" key="8">
    <source>
        <dbReference type="EMBL" id="KAK8946958.1"/>
    </source>
</evidence>
<keyword evidence="2" id="KW-0805">Transcription regulation</keyword>
<dbReference type="AlphaFoldDB" id="A0AAP0BQI2"/>
<feature type="domain" description="AP2/ERF" evidence="7">
    <location>
        <begin position="61"/>
        <end position="118"/>
    </location>
</feature>